<dbReference type="SUPFAM" id="SSF52172">
    <property type="entry name" value="CheY-like"/>
    <property type="match status" value="1"/>
</dbReference>
<dbReference type="Gene3D" id="2.40.50.1020">
    <property type="entry name" value="LytTr DNA-binding domain"/>
    <property type="match status" value="1"/>
</dbReference>
<evidence type="ECO:0000256" key="3">
    <source>
        <dbReference type="PROSITE-ProRule" id="PRU00169"/>
    </source>
</evidence>
<keyword evidence="3" id="KW-0597">Phosphoprotein</keyword>
<comment type="caution">
    <text evidence="6">The sequence shown here is derived from an EMBL/GenBank/DDBJ whole genome shotgun (WGS) entry which is preliminary data.</text>
</comment>
<dbReference type="EMBL" id="JPME01000011">
    <property type="protein sequence ID" value="KEZ90468.1"/>
    <property type="molecule type" value="Genomic_DNA"/>
</dbReference>
<name>A0A084JND4_9FIRM</name>
<dbReference type="Proteomes" id="UP000028525">
    <property type="component" value="Unassembled WGS sequence"/>
</dbReference>
<evidence type="ECO:0000313" key="7">
    <source>
        <dbReference type="Proteomes" id="UP000028525"/>
    </source>
</evidence>
<dbReference type="STRING" id="29354.IO98_09160"/>
<dbReference type="OrthoDB" id="9809318at2"/>
<evidence type="ECO:0000259" key="4">
    <source>
        <dbReference type="PROSITE" id="PS50110"/>
    </source>
</evidence>
<accession>A0A084JND4</accession>
<proteinExistence type="predicted"/>
<gene>
    <name evidence="6" type="ORF">IO98_09160</name>
</gene>
<dbReference type="AlphaFoldDB" id="A0A084JND4"/>
<dbReference type="GO" id="GO:0000156">
    <property type="term" value="F:phosphorelay response regulator activity"/>
    <property type="evidence" value="ECO:0007669"/>
    <property type="project" value="InterPro"/>
</dbReference>
<evidence type="ECO:0000259" key="5">
    <source>
        <dbReference type="PROSITE" id="PS50930"/>
    </source>
</evidence>
<dbReference type="InterPro" id="IPR046947">
    <property type="entry name" value="LytR-like"/>
</dbReference>
<dbReference type="InterPro" id="IPR001789">
    <property type="entry name" value="Sig_transdc_resp-reg_receiver"/>
</dbReference>
<evidence type="ECO:0000256" key="2">
    <source>
        <dbReference type="ARBA" id="ARBA00024867"/>
    </source>
</evidence>
<feature type="domain" description="HTH LytTR-type" evidence="5">
    <location>
        <begin position="135"/>
        <end position="235"/>
    </location>
</feature>
<dbReference type="Pfam" id="PF04397">
    <property type="entry name" value="LytTR"/>
    <property type="match status" value="1"/>
</dbReference>
<sequence>MLKIALCDDNQCAINQYAELIFQIAKKHQINIQLSSYLSGESLLFHYSEAPEQTDIIFLDVMMGKTDGMETARKLRDYDCKAQIVFLTSYEDYVYEAFDVNALQYLLKDNTSTEKFEEVFLKAAELASKKEEELFTFEFDGKTSAIPIHQISYFEIWQRIVTVHYSDGKTAKFYGSMERIENKLSGKNFVRSHRSYLIHLSYIAIFRQQTVQLKTGETVPVGVTYVQSLKRAFSDYISRFHIYNSKILS</sequence>
<dbReference type="PANTHER" id="PTHR37299">
    <property type="entry name" value="TRANSCRIPTIONAL REGULATOR-RELATED"/>
    <property type="match status" value="1"/>
</dbReference>
<dbReference type="InterPro" id="IPR011006">
    <property type="entry name" value="CheY-like_superfamily"/>
</dbReference>
<dbReference type="PROSITE" id="PS50930">
    <property type="entry name" value="HTH_LYTTR"/>
    <property type="match status" value="1"/>
</dbReference>
<dbReference type="RefSeq" id="WP_038280299.1">
    <property type="nucleotide sequence ID" value="NZ_JPME01000011.1"/>
</dbReference>
<evidence type="ECO:0000313" key="6">
    <source>
        <dbReference type="EMBL" id="KEZ90468.1"/>
    </source>
</evidence>
<protein>
    <recommendedName>
        <fullName evidence="1">Stage 0 sporulation protein A homolog</fullName>
    </recommendedName>
</protein>
<dbReference type="PROSITE" id="PS50110">
    <property type="entry name" value="RESPONSE_REGULATORY"/>
    <property type="match status" value="1"/>
</dbReference>
<dbReference type="Pfam" id="PF00072">
    <property type="entry name" value="Response_reg"/>
    <property type="match status" value="1"/>
</dbReference>
<feature type="domain" description="Response regulatory" evidence="4">
    <location>
        <begin position="3"/>
        <end position="123"/>
    </location>
</feature>
<organism evidence="6 7">
    <name type="scientific">Lacrimispora celerecrescens</name>
    <dbReference type="NCBI Taxonomy" id="29354"/>
    <lineage>
        <taxon>Bacteria</taxon>
        <taxon>Bacillati</taxon>
        <taxon>Bacillota</taxon>
        <taxon>Clostridia</taxon>
        <taxon>Lachnospirales</taxon>
        <taxon>Lachnospiraceae</taxon>
        <taxon>Lacrimispora</taxon>
    </lineage>
</organism>
<dbReference type="InterPro" id="IPR007492">
    <property type="entry name" value="LytTR_DNA-bd_dom"/>
</dbReference>
<comment type="function">
    <text evidence="2">May play the central regulatory role in sporulation. It may be an element of the effector pathway responsible for the activation of sporulation genes in response to nutritional stress. Spo0A may act in concert with spo0H (a sigma factor) to control the expression of some genes that are critical to the sporulation process.</text>
</comment>
<dbReference type="GO" id="GO:0003677">
    <property type="term" value="F:DNA binding"/>
    <property type="evidence" value="ECO:0007669"/>
    <property type="project" value="InterPro"/>
</dbReference>
<dbReference type="PANTHER" id="PTHR37299:SF1">
    <property type="entry name" value="STAGE 0 SPORULATION PROTEIN A HOMOLOG"/>
    <property type="match status" value="1"/>
</dbReference>
<evidence type="ECO:0000256" key="1">
    <source>
        <dbReference type="ARBA" id="ARBA00018672"/>
    </source>
</evidence>
<dbReference type="Gene3D" id="3.40.50.2300">
    <property type="match status" value="1"/>
</dbReference>
<dbReference type="SMART" id="SM00448">
    <property type="entry name" value="REC"/>
    <property type="match status" value="1"/>
</dbReference>
<keyword evidence="7" id="KW-1185">Reference proteome</keyword>
<reference evidence="6 7" key="1">
    <citation type="submission" date="2014-07" db="EMBL/GenBank/DDBJ databases">
        <title>Draft genome of Clostridium celerecrescens 152B isolated from sediments associated with methane hydrate from Krishna Godavari basin.</title>
        <authorList>
            <person name="Honkalas V.S."/>
            <person name="Dabir A.P."/>
            <person name="Arora P."/>
            <person name="Dhakephalkar P.K."/>
        </authorList>
    </citation>
    <scope>NUCLEOTIDE SEQUENCE [LARGE SCALE GENOMIC DNA]</scope>
    <source>
        <strain evidence="6 7">152B</strain>
    </source>
</reference>
<feature type="modified residue" description="4-aspartylphosphate" evidence="3">
    <location>
        <position position="60"/>
    </location>
</feature>
<dbReference type="SMART" id="SM00850">
    <property type="entry name" value="LytTR"/>
    <property type="match status" value="1"/>
</dbReference>